<dbReference type="Gene3D" id="3.90.226.10">
    <property type="entry name" value="2-enoyl-CoA Hydratase, Chain A, domain 1"/>
    <property type="match status" value="1"/>
</dbReference>
<dbReference type="InterPro" id="IPR012340">
    <property type="entry name" value="NA-bd_OB-fold"/>
</dbReference>
<evidence type="ECO:0000313" key="10">
    <source>
        <dbReference type="EMBL" id="MEW9500470.1"/>
    </source>
</evidence>
<dbReference type="PANTHER" id="PTHR33507:SF3">
    <property type="entry name" value="INNER MEMBRANE PROTEIN YBBJ"/>
    <property type="match status" value="1"/>
</dbReference>
<dbReference type="Pfam" id="PF01957">
    <property type="entry name" value="NfeD"/>
    <property type="match status" value="1"/>
</dbReference>
<keyword evidence="4 5" id="KW-0472">Membrane</keyword>
<evidence type="ECO:0000259" key="9">
    <source>
        <dbReference type="Pfam" id="PF25145"/>
    </source>
</evidence>
<feature type="chain" id="PRO_5047065562" evidence="6">
    <location>
        <begin position="27"/>
        <end position="437"/>
    </location>
</feature>
<dbReference type="SUPFAM" id="SSF52096">
    <property type="entry name" value="ClpP/crotonase"/>
    <property type="match status" value="1"/>
</dbReference>
<evidence type="ECO:0000313" key="11">
    <source>
        <dbReference type="Proteomes" id="UP001556040"/>
    </source>
</evidence>
<evidence type="ECO:0000256" key="6">
    <source>
        <dbReference type="SAM" id="SignalP"/>
    </source>
</evidence>
<dbReference type="InterPro" id="IPR056738">
    <property type="entry name" value="NfeD1b_N"/>
</dbReference>
<dbReference type="Gene3D" id="2.40.50.140">
    <property type="entry name" value="Nucleic acid-binding proteins"/>
    <property type="match status" value="1"/>
</dbReference>
<evidence type="ECO:0000256" key="2">
    <source>
        <dbReference type="ARBA" id="ARBA00022692"/>
    </source>
</evidence>
<keyword evidence="6" id="KW-0732">Signal</keyword>
<feature type="transmembrane region" description="Helical" evidence="5">
    <location>
        <begin position="326"/>
        <end position="351"/>
    </location>
</feature>
<evidence type="ECO:0000256" key="1">
    <source>
        <dbReference type="ARBA" id="ARBA00004141"/>
    </source>
</evidence>
<comment type="caution">
    <text evidence="10">The sequence shown here is derived from an EMBL/GenBank/DDBJ whole genome shotgun (WGS) entry which is preliminary data.</text>
</comment>
<dbReference type="Pfam" id="PF24961">
    <property type="entry name" value="NfeD_membrane"/>
    <property type="match status" value="1"/>
</dbReference>
<evidence type="ECO:0000256" key="3">
    <source>
        <dbReference type="ARBA" id="ARBA00022989"/>
    </source>
</evidence>
<keyword evidence="2 5" id="KW-0812">Transmembrane</keyword>
<dbReference type="PANTHER" id="PTHR33507">
    <property type="entry name" value="INNER MEMBRANE PROTEIN YBBJ"/>
    <property type="match status" value="1"/>
</dbReference>
<feature type="domain" description="NfeD1b N-terminal" evidence="9">
    <location>
        <begin position="30"/>
        <end position="218"/>
    </location>
</feature>
<evidence type="ECO:0000256" key="4">
    <source>
        <dbReference type="ARBA" id="ARBA00023136"/>
    </source>
</evidence>
<dbReference type="InterPro" id="IPR056739">
    <property type="entry name" value="NfeD_membrane"/>
</dbReference>
<dbReference type="Pfam" id="PF25145">
    <property type="entry name" value="NfeD1b_N"/>
    <property type="match status" value="1"/>
</dbReference>
<feature type="domain" description="NfeD integral membrane" evidence="8">
    <location>
        <begin position="236"/>
        <end position="349"/>
    </location>
</feature>
<protein>
    <submittedName>
        <fullName evidence="10">Nodulation protein NfeD</fullName>
    </submittedName>
</protein>
<accession>A0ABV3PZI5</accession>
<keyword evidence="3 5" id="KW-1133">Transmembrane helix</keyword>
<dbReference type="InterPro" id="IPR052165">
    <property type="entry name" value="Membrane_assoc_protease"/>
</dbReference>
<feature type="transmembrane region" description="Helical" evidence="5">
    <location>
        <begin position="287"/>
        <end position="320"/>
    </location>
</feature>
<keyword evidence="11" id="KW-1185">Reference proteome</keyword>
<name>A0ABV3PZI5_9BACL</name>
<reference evidence="10 11" key="1">
    <citation type="journal article" date="1979" name="Int. J. Syst. Evol. Microbiol.">
        <title>Bacillus globisporus subsp. marinus subsp. nov.</title>
        <authorList>
            <person name="Liu H."/>
        </authorList>
    </citation>
    <scope>NUCLEOTIDE SEQUENCE [LARGE SCALE GENOMIC DNA]</scope>
    <source>
        <strain evidence="10 11">DSM 1297</strain>
    </source>
</reference>
<organism evidence="10 11">
    <name type="scientific">Jeotgalibacillus marinus</name>
    <dbReference type="NCBI Taxonomy" id="86667"/>
    <lineage>
        <taxon>Bacteria</taxon>
        <taxon>Bacillati</taxon>
        <taxon>Bacillota</taxon>
        <taxon>Bacilli</taxon>
        <taxon>Bacillales</taxon>
        <taxon>Caryophanaceae</taxon>
        <taxon>Jeotgalibacillus</taxon>
    </lineage>
</organism>
<dbReference type="InterPro" id="IPR029045">
    <property type="entry name" value="ClpP/crotonase-like_dom_sf"/>
</dbReference>
<evidence type="ECO:0000256" key="5">
    <source>
        <dbReference type="SAM" id="Phobius"/>
    </source>
</evidence>
<evidence type="ECO:0000259" key="7">
    <source>
        <dbReference type="Pfam" id="PF01957"/>
    </source>
</evidence>
<feature type="transmembrane region" description="Helical" evidence="5">
    <location>
        <begin position="92"/>
        <end position="110"/>
    </location>
</feature>
<evidence type="ECO:0000259" key="8">
    <source>
        <dbReference type="Pfam" id="PF24961"/>
    </source>
</evidence>
<sequence length="437" mass="46722">MRKGTVLFLAAAFLFSLIFTFQPVKAADEVVYVAPLEKEVERGLASFLERSIEEAEEASAAAIIFDIDTPGGAVDAADEIAQAFEKTDLRTIAFVNPNAISAGAFIALYADEIYMTNSGKMGAAAVITSSGSDADKKAQSNWLAAMTVAAESSEHNRDPKYARAMADASIDIEDWAPEGELLTLTHSQAFEVGYSEGTVDNLDALLVELGFQNAEVRTIEPSFLENLARFITNPIIVPILLSVASLGLVVELYSPGFGVAGTMGLIALMMFFFGHLVAGLAGFEVMILFLIGVALIIAEFFVAGGILGILGLAAVFVSILLAGNNIVFMGISISIALLVAVIGMVIMVKFLGKNLDLLKKIILRDSTNAESGFVSNVHRHELVGKIGLTRTPLRPSGTIIIDEERIDAVTEGGYINKEKKVRVVKVEGSRIIVREAE</sequence>
<dbReference type="CDD" id="cd07021">
    <property type="entry name" value="Clp_protease_NfeD_like"/>
    <property type="match status" value="1"/>
</dbReference>
<dbReference type="EMBL" id="JBFMIA010000001">
    <property type="protein sequence ID" value="MEW9500470.1"/>
    <property type="molecule type" value="Genomic_DNA"/>
</dbReference>
<dbReference type="InterPro" id="IPR002810">
    <property type="entry name" value="NfeD-like_C"/>
</dbReference>
<comment type="subcellular location">
    <subcellularLocation>
        <location evidence="1">Membrane</location>
        <topology evidence="1">Multi-pass membrane protein</topology>
    </subcellularLocation>
</comment>
<feature type="domain" description="NfeD-like C-terminal" evidence="7">
    <location>
        <begin position="380"/>
        <end position="434"/>
    </location>
</feature>
<proteinExistence type="predicted"/>
<feature type="transmembrane region" description="Helical" evidence="5">
    <location>
        <begin position="230"/>
        <end position="250"/>
    </location>
</feature>
<gene>
    <name evidence="10" type="ORF">AB1471_01500</name>
</gene>
<dbReference type="Proteomes" id="UP001556040">
    <property type="component" value="Unassembled WGS sequence"/>
</dbReference>
<feature type="signal peptide" evidence="6">
    <location>
        <begin position="1"/>
        <end position="26"/>
    </location>
</feature>